<evidence type="ECO:0000313" key="9">
    <source>
        <dbReference type="EMBL" id="KAF1001863.1"/>
    </source>
</evidence>
<dbReference type="CDD" id="cd04301">
    <property type="entry name" value="NAT_SF"/>
    <property type="match status" value="1"/>
</dbReference>
<dbReference type="InterPro" id="IPR032308">
    <property type="entry name" value="TDBD"/>
</dbReference>
<dbReference type="Pfam" id="PF23011">
    <property type="entry name" value="PHD-1st_NSD"/>
    <property type="match status" value="1"/>
</dbReference>
<evidence type="ECO:0000256" key="1">
    <source>
        <dbReference type="ARBA" id="ARBA00004123"/>
    </source>
</evidence>
<evidence type="ECO:0000256" key="4">
    <source>
        <dbReference type="ARBA" id="ARBA00022833"/>
    </source>
</evidence>
<dbReference type="Proteomes" id="UP000593563">
    <property type="component" value="Unassembled WGS sequence"/>
</dbReference>
<protein>
    <recommendedName>
        <fullName evidence="8">PHD-type domain-containing protein</fullName>
    </recommendedName>
</protein>
<keyword evidence="3 6" id="KW-0863">Zinc-finger</keyword>
<dbReference type="InterPro" id="IPR013083">
    <property type="entry name" value="Znf_RING/FYVE/PHD"/>
</dbReference>
<evidence type="ECO:0000256" key="5">
    <source>
        <dbReference type="ARBA" id="ARBA00023242"/>
    </source>
</evidence>
<sequence length="1078" mass="122698">MTRKRKLLSEGEQVEVRSNEDGFLGSWHSGQVVFFNQTSLKIKYHHILSDVKDNYSDVIDCVDSDKFIESVDVSDDGSGLNYRGLTRPMIRPNVGCNVSELEYGECVDVYYKDAWWEGVVFDRFVGGVERNVFFPDMGDQMRVNGNGNGNGVRVSQDWDEWSGEWKVRGKWVFLELVDEFEKECWPVLVSVKQIWYDVRLKKGFEESVKEWTCCRRDVWRGVLFEVVMDNLKITMEEFLKTVEVSEQRELEESYRFLEVKGADLYGLLKSKGFDEISGDGVVSGVDSGVDTVLLSSSVEPMFQHEAPCGSPVELAVVPYMDDKLSLNESCNSSCKVSKKSKERVWVPGDIAPEYCADAVKKYSKIYCKASKTRRDLQVAEVNLRKHLVFLGWKAEYFQDKGFRRWRYVQPHGSKECFHSLLTVCEHLKKSDSANVSVIPQYEQNRLSSASDTTVVTPSYEQSRGRNDEQITDFPDYDSGLIEPEYCPQAVIDYYLCDIKKIVYPRDDDKLRDMQLRAKKHLSAVGWKLYYTYENNMRSKELCCSSPCGKLYVSLRLACKRFLDEQRNVVKLAEAQLLGESVCSALETKVYQVKNEKKRKSSVLNPGSRSRSAKSLKKKKSLMEVQSRDKSNCAVKGRVSGSRKRAPDMVVPSAYPTNPRTVLSWLIEKNVIRLEQGVQYIRDGKILKKGKITCHGIRCDCCQKIFTVSNFEVHNIGTRCQPSVNIFLCLPDGKIDKSLHECQMKLRQNIIAKDATKELKAKKKYQDKDDDICSICHSWGQLICCDGCPSAFHERCLGLKEVPGGNWYCPSCCCKICGLGVKNGQTEVSKDGVMNCHQCRLRYHNDCLQKIDCLLTSHSRRYLFCSKKCENISLQLENRLGKPVRVGTDNLTLTDDLTWTLLKYVEPDECDHDPSSIADSIDNYCKLNVALGLMQECFEPMKEPRTKSDLVKDVIFSRSSELNRLNFSGFYTVLLERNDELITVATVRIYGDKVAEIPLVATRFLYRSLGMCHILMKELEKVLTEAGVERLVLPSAESTENKPSATRLNADSVSPLPSLYSSSVNAPPTFKLTQTTLHS</sequence>
<comment type="caution">
    <text evidence="9">The sequence shown here is derived from an EMBL/GenBank/DDBJ whole genome shotgun (WGS) entry which is preliminary data.</text>
</comment>
<dbReference type="GO" id="GO:0003714">
    <property type="term" value="F:transcription corepressor activity"/>
    <property type="evidence" value="ECO:0007669"/>
    <property type="project" value="InterPro"/>
</dbReference>
<dbReference type="AlphaFoldDB" id="A0A6L5B923"/>
<feature type="domain" description="PHD-type" evidence="8">
    <location>
        <begin position="769"/>
        <end position="814"/>
    </location>
</feature>
<dbReference type="Pfam" id="PF16135">
    <property type="entry name" value="TDBD"/>
    <property type="match status" value="1"/>
</dbReference>
<evidence type="ECO:0000259" key="8">
    <source>
        <dbReference type="PROSITE" id="PS50016"/>
    </source>
</evidence>
<proteinExistence type="predicted"/>
<dbReference type="InterPro" id="IPR014002">
    <property type="entry name" value="Agenet_dom_plant"/>
</dbReference>
<dbReference type="SMART" id="SM00743">
    <property type="entry name" value="Agenet"/>
    <property type="match status" value="2"/>
</dbReference>
<accession>A0A6L5B923</accession>
<evidence type="ECO:0000256" key="3">
    <source>
        <dbReference type="ARBA" id="ARBA00022771"/>
    </source>
</evidence>
<dbReference type="InterPro" id="IPR059153">
    <property type="entry name" value="NSD_PHD-1st"/>
</dbReference>
<keyword evidence="4" id="KW-0862">Zinc</keyword>
<dbReference type="PANTHER" id="PTHR46309:SF12">
    <property type="entry name" value="GB|AAC80581.1"/>
    <property type="match status" value="1"/>
</dbReference>
<evidence type="ECO:0000256" key="2">
    <source>
        <dbReference type="ARBA" id="ARBA00022723"/>
    </source>
</evidence>
<dbReference type="GO" id="GO:0006357">
    <property type="term" value="P:regulation of transcription by RNA polymerase II"/>
    <property type="evidence" value="ECO:0007669"/>
    <property type="project" value="TreeGrafter"/>
</dbReference>
<keyword evidence="10" id="KW-1185">Reference proteome</keyword>
<dbReference type="InterPro" id="IPR016181">
    <property type="entry name" value="Acyl_CoA_acyltransferase"/>
</dbReference>
<feature type="compositionally biased region" description="Basic residues" evidence="7">
    <location>
        <begin position="610"/>
        <end position="619"/>
    </location>
</feature>
<dbReference type="InterPro" id="IPR011011">
    <property type="entry name" value="Znf_FYVE_PHD"/>
</dbReference>
<dbReference type="SMART" id="SM00249">
    <property type="entry name" value="PHD"/>
    <property type="match status" value="1"/>
</dbReference>
<keyword evidence="5" id="KW-0539">Nucleus</keyword>
<dbReference type="SUPFAM" id="SSF55729">
    <property type="entry name" value="Acyl-CoA N-acyltransferases (Nat)"/>
    <property type="match status" value="1"/>
</dbReference>
<feature type="region of interest" description="Disordered" evidence="7">
    <location>
        <begin position="596"/>
        <end position="620"/>
    </location>
</feature>
<dbReference type="InterPro" id="IPR054292">
    <property type="entry name" value="DUF7028"/>
</dbReference>
<evidence type="ECO:0000256" key="7">
    <source>
        <dbReference type="SAM" id="MobiDB-lite"/>
    </source>
</evidence>
<dbReference type="InterPro" id="IPR001965">
    <property type="entry name" value="Znf_PHD"/>
</dbReference>
<name>A0A6L5B923_APIGR</name>
<dbReference type="Pfam" id="PF05641">
    <property type="entry name" value="Agenet"/>
    <property type="match status" value="1"/>
</dbReference>
<dbReference type="EMBL" id="WRXP01002219">
    <property type="protein sequence ID" value="KAF1001863.1"/>
    <property type="molecule type" value="Genomic_DNA"/>
</dbReference>
<dbReference type="InterPro" id="IPR056511">
    <property type="entry name" value="IDM1_C"/>
</dbReference>
<organism evidence="9 10">
    <name type="scientific">Apium graveolens</name>
    <name type="common">Celery</name>
    <dbReference type="NCBI Taxonomy" id="4045"/>
    <lineage>
        <taxon>Eukaryota</taxon>
        <taxon>Viridiplantae</taxon>
        <taxon>Streptophyta</taxon>
        <taxon>Embryophyta</taxon>
        <taxon>Tracheophyta</taxon>
        <taxon>Spermatophyta</taxon>
        <taxon>Magnoliopsida</taxon>
        <taxon>eudicotyledons</taxon>
        <taxon>Gunneridae</taxon>
        <taxon>Pentapetalae</taxon>
        <taxon>asterids</taxon>
        <taxon>campanulids</taxon>
        <taxon>Apiales</taxon>
        <taxon>Apiaceae</taxon>
        <taxon>Apioideae</taxon>
        <taxon>apioid superclade</taxon>
        <taxon>Apieae</taxon>
        <taxon>Apium</taxon>
    </lineage>
</organism>
<dbReference type="InterPro" id="IPR019787">
    <property type="entry name" value="Znf_PHD-finger"/>
</dbReference>
<comment type="subcellular location">
    <subcellularLocation>
        <location evidence="1">Nucleus</location>
    </subcellularLocation>
</comment>
<dbReference type="InterPro" id="IPR042163">
    <property type="entry name" value="PHF12"/>
</dbReference>
<dbReference type="Gene3D" id="3.30.40.10">
    <property type="entry name" value="Zinc/RING finger domain, C3HC4 (zinc finger)"/>
    <property type="match status" value="1"/>
</dbReference>
<dbReference type="PANTHER" id="PTHR46309">
    <property type="entry name" value="PHD FINGER PROTEIN 12"/>
    <property type="match status" value="1"/>
</dbReference>
<gene>
    <name evidence="9" type="ORF">AG4045_021474</name>
</gene>
<dbReference type="GO" id="GO:0005634">
    <property type="term" value="C:nucleus"/>
    <property type="evidence" value="ECO:0007669"/>
    <property type="project" value="UniProtKB-SubCell"/>
</dbReference>
<dbReference type="InterPro" id="IPR019786">
    <property type="entry name" value="Zinc_finger_PHD-type_CS"/>
</dbReference>
<evidence type="ECO:0000256" key="6">
    <source>
        <dbReference type="PROSITE-ProRule" id="PRU00146"/>
    </source>
</evidence>
<dbReference type="GO" id="GO:0008270">
    <property type="term" value="F:zinc ion binding"/>
    <property type="evidence" value="ECO:0007669"/>
    <property type="project" value="UniProtKB-KW"/>
</dbReference>
<dbReference type="SUPFAM" id="SSF57903">
    <property type="entry name" value="FYVE/PHD zinc finger"/>
    <property type="match status" value="1"/>
</dbReference>
<dbReference type="Pfam" id="PF22970">
    <property type="entry name" value="DUF7028"/>
    <property type="match status" value="2"/>
</dbReference>
<dbReference type="InterPro" id="IPR008395">
    <property type="entry name" value="Agenet-like_dom"/>
</dbReference>
<reference evidence="9" key="1">
    <citation type="submission" date="2020-01" db="EMBL/GenBank/DDBJ databases">
        <title>The Celery Genome Sequence Reveals Sequential Paleo-tetraploidization, Resistance Gene Elimination, Karyotype Evolution, and Functional Innovation in Apiales.</title>
        <authorList>
            <person name="Song X."/>
        </authorList>
    </citation>
    <scope>NUCLEOTIDE SEQUENCE</scope>
    <source>
        <tissue evidence="9">Leaf</tissue>
    </source>
</reference>
<dbReference type="PROSITE" id="PS50016">
    <property type="entry name" value="ZF_PHD_2"/>
    <property type="match status" value="1"/>
</dbReference>
<dbReference type="Pfam" id="PF23209">
    <property type="entry name" value="IDM1_C"/>
    <property type="match status" value="1"/>
</dbReference>
<evidence type="ECO:0000313" key="10">
    <source>
        <dbReference type="Proteomes" id="UP000593563"/>
    </source>
</evidence>
<dbReference type="PROSITE" id="PS01359">
    <property type="entry name" value="ZF_PHD_1"/>
    <property type="match status" value="1"/>
</dbReference>
<keyword evidence="2" id="KW-0479">Metal-binding</keyword>